<evidence type="ECO:0000256" key="3">
    <source>
        <dbReference type="ARBA" id="ARBA00022448"/>
    </source>
</evidence>
<dbReference type="Gene3D" id="1.10.4160.10">
    <property type="entry name" value="Hydantoin permease"/>
    <property type="match status" value="1"/>
</dbReference>
<evidence type="ECO:0000256" key="7">
    <source>
        <dbReference type="PIRNR" id="PIRNR002744"/>
    </source>
</evidence>
<feature type="transmembrane region" description="Helical" evidence="9">
    <location>
        <begin position="195"/>
        <end position="213"/>
    </location>
</feature>
<dbReference type="EMBL" id="BAAANT010000038">
    <property type="protein sequence ID" value="GAA2153566.1"/>
    <property type="molecule type" value="Genomic_DNA"/>
</dbReference>
<reference evidence="10 11" key="1">
    <citation type="journal article" date="2019" name="Int. J. Syst. Evol. Microbiol.">
        <title>The Global Catalogue of Microorganisms (GCM) 10K type strain sequencing project: providing services to taxonomists for standard genome sequencing and annotation.</title>
        <authorList>
            <consortium name="The Broad Institute Genomics Platform"/>
            <consortium name="The Broad Institute Genome Sequencing Center for Infectious Disease"/>
            <person name="Wu L."/>
            <person name="Ma J."/>
        </authorList>
    </citation>
    <scope>NUCLEOTIDE SEQUENCE [LARGE SCALE GENOMIC DNA]</scope>
    <source>
        <strain evidence="10 11">JCM 14560</strain>
    </source>
</reference>
<organism evidence="10 11">
    <name type="scientific">Kitasatospora kazusensis</name>
    <dbReference type="NCBI Taxonomy" id="407974"/>
    <lineage>
        <taxon>Bacteria</taxon>
        <taxon>Bacillati</taxon>
        <taxon>Actinomycetota</taxon>
        <taxon>Actinomycetes</taxon>
        <taxon>Kitasatosporales</taxon>
        <taxon>Streptomycetaceae</taxon>
        <taxon>Kitasatospora</taxon>
    </lineage>
</organism>
<dbReference type="PIRSF" id="PIRSF002744">
    <property type="entry name" value="Pur-cyt_permease"/>
    <property type="match status" value="1"/>
</dbReference>
<evidence type="ECO:0000256" key="5">
    <source>
        <dbReference type="ARBA" id="ARBA00022989"/>
    </source>
</evidence>
<dbReference type="PANTHER" id="PTHR31806:SF1">
    <property type="entry name" value="PURINE-CYTOSINE PERMEASE FCY2-RELATED"/>
    <property type="match status" value="1"/>
</dbReference>
<proteinExistence type="inferred from homology"/>
<keyword evidence="4 9" id="KW-0812">Transmembrane</keyword>
<protein>
    <submittedName>
        <fullName evidence="10">Cytosine permease</fullName>
    </submittedName>
</protein>
<evidence type="ECO:0000256" key="9">
    <source>
        <dbReference type="SAM" id="Phobius"/>
    </source>
</evidence>
<accession>A0ABN3A465</accession>
<feature type="transmembrane region" description="Helical" evidence="9">
    <location>
        <begin position="349"/>
        <end position="371"/>
    </location>
</feature>
<sequence>MCYMPEFISRFTRPEPTFMDNLSTADTDGAIETRGIEPVPDHERHGRVRELFPTWVAANISVLLLTMGAALVVFNQLNFWQVLIVAACAATASFGMVGLLSVSGKWGGAPGATLSRATFGVRGNLLPGAILWVARFGWETINAVTGAYAVLTVLDLLFGVKSNTALIVVTLFVFVACTFLVSGLGRKALNVCNTWSTYLFGVFSVLVLGYLVATMNWSEVFAKPAGTTAMMIAGIGTIAAGGISWVPTGPDFARYLPHAASGRKIVGVTVSGAGLVMVPMVLMGAVMAVASPGLAHASDPVSFLGDLLPTWLAVPYLLTAIVGMLLINSLSMYSAGFTAQTMGVKLPRAMAVSINAVISLVGGLLLMLVATSFLGSFITFLILLAVSFSAWIGVYAVDMFRRRSRAVRYDATALMDTGRTSRYWYVGGFCWQAMVSWVLALLTGLAFTKCDWFAGPLSGTPIGRYGLAWAATIVISGVIMAVLPVPRENTSATTQETAEETAGPRAEQAERVEQVTARL</sequence>
<keyword evidence="11" id="KW-1185">Reference proteome</keyword>
<keyword evidence="6 7" id="KW-0472">Membrane</keyword>
<comment type="caution">
    <text evidence="10">The sequence shown here is derived from an EMBL/GenBank/DDBJ whole genome shotgun (WGS) entry which is preliminary data.</text>
</comment>
<feature type="transmembrane region" description="Helical" evidence="9">
    <location>
        <begin position="423"/>
        <end position="447"/>
    </location>
</feature>
<comment type="subcellular location">
    <subcellularLocation>
        <location evidence="1">Membrane</location>
        <topology evidence="1">Multi-pass membrane protein</topology>
    </subcellularLocation>
</comment>
<feature type="transmembrane region" description="Helical" evidence="9">
    <location>
        <begin position="377"/>
        <end position="397"/>
    </location>
</feature>
<feature type="transmembrane region" description="Helical" evidence="9">
    <location>
        <begin position="266"/>
        <end position="290"/>
    </location>
</feature>
<keyword evidence="5 9" id="KW-1133">Transmembrane helix</keyword>
<feature type="transmembrane region" description="Helical" evidence="9">
    <location>
        <begin position="467"/>
        <end position="485"/>
    </location>
</feature>
<evidence type="ECO:0000256" key="4">
    <source>
        <dbReference type="ARBA" id="ARBA00022692"/>
    </source>
</evidence>
<feature type="transmembrane region" description="Helical" evidence="9">
    <location>
        <begin position="164"/>
        <end position="183"/>
    </location>
</feature>
<dbReference type="InterPro" id="IPR026030">
    <property type="entry name" value="Pur-cyt_permease_Fcy2/21/22"/>
</dbReference>
<dbReference type="PANTHER" id="PTHR31806">
    <property type="entry name" value="PURINE-CYTOSINE PERMEASE FCY2-RELATED"/>
    <property type="match status" value="1"/>
</dbReference>
<feature type="transmembrane region" description="Helical" evidence="9">
    <location>
        <begin position="310"/>
        <end position="328"/>
    </location>
</feature>
<evidence type="ECO:0000256" key="8">
    <source>
        <dbReference type="SAM" id="MobiDB-lite"/>
    </source>
</evidence>
<feature type="transmembrane region" description="Helical" evidence="9">
    <location>
        <begin position="225"/>
        <end position="246"/>
    </location>
</feature>
<evidence type="ECO:0000256" key="6">
    <source>
        <dbReference type="ARBA" id="ARBA00023136"/>
    </source>
</evidence>
<gene>
    <name evidence="10" type="ORF">GCM10009760_51410</name>
</gene>
<evidence type="ECO:0000256" key="2">
    <source>
        <dbReference type="ARBA" id="ARBA00008974"/>
    </source>
</evidence>
<dbReference type="Pfam" id="PF02133">
    <property type="entry name" value="Transp_cyt_pur"/>
    <property type="match status" value="1"/>
</dbReference>
<dbReference type="InterPro" id="IPR001248">
    <property type="entry name" value="Pur-cyt_permease"/>
</dbReference>
<evidence type="ECO:0000256" key="1">
    <source>
        <dbReference type="ARBA" id="ARBA00004141"/>
    </source>
</evidence>
<feature type="transmembrane region" description="Helical" evidence="9">
    <location>
        <begin position="140"/>
        <end position="158"/>
    </location>
</feature>
<keyword evidence="3 7" id="KW-0813">Transport</keyword>
<dbReference type="Proteomes" id="UP001422759">
    <property type="component" value="Unassembled WGS sequence"/>
</dbReference>
<feature type="region of interest" description="Disordered" evidence="8">
    <location>
        <begin position="490"/>
        <end position="519"/>
    </location>
</feature>
<feature type="transmembrane region" description="Helical" evidence="9">
    <location>
        <begin position="79"/>
        <end position="100"/>
    </location>
</feature>
<evidence type="ECO:0000313" key="10">
    <source>
        <dbReference type="EMBL" id="GAA2153566.1"/>
    </source>
</evidence>
<name>A0ABN3A465_9ACTN</name>
<feature type="transmembrane region" description="Helical" evidence="9">
    <location>
        <begin position="52"/>
        <end position="73"/>
    </location>
</feature>
<comment type="similarity">
    <text evidence="2 7">Belongs to the purine-cytosine permease (2.A.39) family.</text>
</comment>
<evidence type="ECO:0000313" key="11">
    <source>
        <dbReference type="Proteomes" id="UP001422759"/>
    </source>
</evidence>